<dbReference type="PANTHER" id="PTHR16301">
    <property type="entry name" value="IMPACT-RELATED"/>
    <property type="match status" value="1"/>
</dbReference>
<feature type="domain" description="Impact N-terminal" evidence="2">
    <location>
        <begin position="18"/>
        <end position="122"/>
    </location>
</feature>
<dbReference type="PROSITE" id="PS00910">
    <property type="entry name" value="UPF0029"/>
    <property type="match status" value="1"/>
</dbReference>
<dbReference type="InterPro" id="IPR015796">
    <property type="entry name" value="Impact_YigZ-like"/>
</dbReference>
<dbReference type="EMBL" id="JBHLXE010000016">
    <property type="protein sequence ID" value="MFC0178826.1"/>
    <property type="molecule type" value="Genomic_DNA"/>
</dbReference>
<reference evidence="3 4" key="1">
    <citation type="submission" date="2024-09" db="EMBL/GenBank/DDBJ databases">
        <authorList>
            <person name="Sun Q."/>
            <person name="Mori K."/>
        </authorList>
    </citation>
    <scope>NUCLEOTIDE SEQUENCE [LARGE SCALE GENOMIC DNA]</scope>
    <source>
        <strain evidence="3 4">CCM 8545</strain>
    </source>
</reference>
<evidence type="ECO:0000259" key="2">
    <source>
        <dbReference type="Pfam" id="PF01205"/>
    </source>
</evidence>
<dbReference type="NCBIfam" id="TIGR00257">
    <property type="entry name" value="IMPACT_YIGZ"/>
    <property type="match status" value="1"/>
</dbReference>
<keyword evidence="4" id="KW-1185">Reference proteome</keyword>
<dbReference type="InterPro" id="IPR020569">
    <property type="entry name" value="UPF0029_Impact_CS"/>
</dbReference>
<dbReference type="InterPro" id="IPR020568">
    <property type="entry name" value="Ribosomal_Su5_D2-typ_SF"/>
</dbReference>
<sequence>MYYYQPSNPFTSTTVIEKSKFIASLSFVANESDAKSSIELIKKNHAKANHNCYAYIVLDKNNNLVMNQSDDGEPSKTAGLPILEQLRHANMLNTLAVVTRYFGGTLLGTGGLIRAYSGVIKDGLTKVELTPVELLKGYKVTTDYTSAKHLEYLLNKQQTKIYDIEYHHAVTFEIYTNNPTLLEVITSINRESIIQPIAERWI</sequence>
<comment type="caution">
    <text evidence="3">The sequence shown here is derived from an EMBL/GenBank/DDBJ whole genome shotgun (WGS) entry which is preliminary data.</text>
</comment>
<dbReference type="Gene3D" id="3.30.230.30">
    <property type="entry name" value="Impact, N-terminal domain"/>
    <property type="match status" value="1"/>
</dbReference>
<dbReference type="InterPro" id="IPR023582">
    <property type="entry name" value="Impact"/>
</dbReference>
<proteinExistence type="inferred from homology"/>
<gene>
    <name evidence="3" type="ORF">ACFFIT_01725</name>
</gene>
<evidence type="ECO:0000313" key="3">
    <source>
        <dbReference type="EMBL" id="MFC0178826.1"/>
    </source>
</evidence>
<evidence type="ECO:0000313" key="4">
    <source>
        <dbReference type="Proteomes" id="UP001589758"/>
    </source>
</evidence>
<dbReference type="Pfam" id="PF01205">
    <property type="entry name" value="Impact_N"/>
    <property type="match status" value="1"/>
</dbReference>
<dbReference type="InterPro" id="IPR036956">
    <property type="entry name" value="Impact_N_sf"/>
</dbReference>
<dbReference type="InterPro" id="IPR001498">
    <property type="entry name" value="Impact_N"/>
</dbReference>
<dbReference type="RefSeq" id="WP_385875814.1">
    <property type="nucleotide sequence ID" value="NZ_JBHLXE010000016.1"/>
</dbReference>
<comment type="similarity">
    <text evidence="1">Belongs to the IMPACT family.</text>
</comment>
<dbReference type="SUPFAM" id="SSF54211">
    <property type="entry name" value="Ribosomal protein S5 domain 2-like"/>
    <property type="match status" value="1"/>
</dbReference>
<name>A0ABV6CBA6_9GAMM</name>
<dbReference type="PANTHER" id="PTHR16301:SF20">
    <property type="entry name" value="IMPACT FAMILY MEMBER YIGZ"/>
    <property type="match status" value="1"/>
</dbReference>
<accession>A0ABV6CBA6</accession>
<evidence type="ECO:0000256" key="1">
    <source>
        <dbReference type="ARBA" id="ARBA00007665"/>
    </source>
</evidence>
<dbReference type="Proteomes" id="UP001589758">
    <property type="component" value="Unassembled WGS sequence"/>
</dbReference>
<organism evidence="3 4">
    <name type="scientific">Thorsellia kenyensis</name>
    <dbReference type="NCBI Taxonomy" id="1549888"/>
    <lineage>
        <taxon>Bacteria</taxon>
        <taxon>Pseudomonadati</taxon>
        <taxon>Pseudomonadota</taxon>
        <taxon>Gammaproteobacteria</taxon>
        <taxon>Enterobacterales</taxon>
        <taxon>Thorselliaceae</taxon>
        <taxon>Thorsellia</taxon>
    </lineage>
</organism>
<protein>
    <submittedName>
        <fullName evidence="3">YigZ family protein</fullName>
    </submittedName>
</protein>